<feature type="region of interest" description="Disordered" evidence="2">
    <location>
        <begin position="439"/>
        <end position="570"/>
    </location>
</feature>
<organism evidence="4 5">
    <name type="scientific">Microbulbifer marinus</name>
    <dbReference type="NCBI Taxonomy" id="658218"/>
    <lineage>
        <taxon>Bacteria</taxon>
        <taxon>Pseudomonadati</taxon>
        <taxon>Pseudomonadota</taxon>
        <taxon>Gammaproteobacteria</taxon>
        <taxon>Cellvibrionales</taxon>
        <taxon>Microbulbiferaceae</taxon>
        <taxon>Microbulbifer</taxon>
    </lineage>
</organism>
<dbReference type="EMBL" id="FNQO01000001">
    <property type="protein sequence ID" value="SDZ96633.1"/>
    <property type="molecule type" value="Genomic_DNA"/>
</dbReference>
<evidence type="ECO:0000256" key="1">
    <source>
        <dbReference type="SAM" id="Coils"/>
    </source>
</evidence>
<evidence type="ECO:0000259" key="3">
    <source>
        <dbReference type="Pfam" id="PF25800"/>
    </source>
</evidence>
<evidence type="ECO:0000313" key="5">
    <source>
        <dbReference type="Proteomes" id="UP000198658"/>
    </source>
</evidence>
<protein>
    <submittedName>
        <fullName evidence="4">FimV N-terminal domain-containing protein</fullName>
    </submittedName>
</protein>
<accession>A0A1H3XBD8</accession>
<name>A0A1H3XBD8_9GAMM</name>
<feature type="compositionally biased region" description="Polar residues" evidence="2">
    <location>
        <begin position="450"/>
        <end position="461"/>
    </location>
</feature>
<dbReference type="OrthoDB" id="5298707at2"/>
<feature type="region of interest" description="Disordered" evidence="2">
    <location>
        <begin position="655"/>
        <end position="682"/>
    </location>
</feature>
<dbReference type="RefSeq" id="WP_091386517.1">
    <property type="nucleotide sequence ID" value="NZ_FNQO01000001.1"/>
</dbReference>
<dbReference type="Proteomes" id="UP000198658">
    <property type="component" value="Unassembled WGS sequence"/>
</dbReference>
<feature type="compositionally biased region" description="Polar residues" evidence="2">
    <location>
        <begin position="496"/>
        <end position="505"/>
    </location>
</feature>
<keyword evidence="5" id="KW-1185">Reference proteome</keyword>
<feature type="region of interest" description="Disordered" evidence="2">
    <location>
        <begin position="237"/>
        <end position="292"/>
    </location>
</feature>
<feature type="coiled-coil region" evidence="1">
    <location>
        <begin position="293"/>
        <end position="357"/>
    </location>
</feature>
<dbReference type="InterPro" id="IPR020012">
    <property type="entry name" value="LysM_FimV"/>
</dbReference>
<keyword evidence="1" id="KW-0175">Coiled coil</keyword>
<dbReference type="InterPro" id="IPR057840">
    <property type="entry name" value="FimV_N"/>
</dbReference>
<dbReference type="AlphaFoldDB" id="A0A1H3XBD8"/>
<evidence type="ECO:0000313" key="4">
    <source>
        <dbReference type="EMBL" id="SDZ96633.1"/>
    </source>
</evidence>
<evidence type="ECO:0000256" key="2">
    <source>
        <dbReference type="SAM" id="MobiDB-lite"/>
    </source>
</evidence>
<dbReference type="NCBIfam" id="TIGR03505">
    <property type="entry name" value="FimV_core"/>
    <property type="match status" value="1"/>
</dbReference>
<feature type="domain" description="FimV N-terminal" evidence="3">
    <location>
        <begin position="35"/>
        <end position="142"/>
    </location>
</feature>
<gene>
    <name evidence="4" type="ORF">SAMN05216562_1451</name>
</gene>
<dbReference type="Pfam" id="PF25800">
    <property type="entry name" value="FimV_N"/>
    <property type="match status" value="1"/>
</dbReference>
<feature type="compositionally biased region" description="Low complexity" evidence="2">
    <location>
        <begin position="554"/>
        <end position="565"/>
    </location>
</feature>
<reference evidence="5" key="1">
    <citation type="submission" date="2016-10" db="EMBL/GenBank/DDBJ databases">
        <authorList>
            <person name="Varghese N."/>
            <person name="Submissions S."/>
        </authorList>
    </citation>
    <scope>NUCLEOTIDE SEQUENCE [LARGE SCALE GENOMIC DNA]</scope>
    <source>
        <strain evidence="5">CGMCC 1.10657</strain>
    </source>
</reference>
<feature type="compositionally biased region" description="Polar residues" evidence="2">
    <location>
        <begin position="519"/>
        <end position="531"/>
    </location>
</feature>
<feature type="compositionally biased region" description="Low complexity" evidence="2">
    <location>
        <begin position="237"/>
        <end position="252"/>
    </location>
</feature>
<proteinExistence type="predicted"/>
<dbReference type="STRING" id="658218.SAMN05216562_1451"/>
<sequence>MDLHQTLPTTSRLATLFALILQIPLILASASSLALGLGNASLKTAIGYPLTVEIPILDRSASLNVDQVRVRQVLGRSAEQMGYDLAADAKPFMISVSELSGGLTIQVKSPAPLHEPLVSFLLELSWPGGTIYRDYNLLVDLPSAAPPTATAAPAQNASPAVQPPAPAEAAYTGKQWRVAPGQSLWLIARRVQPDSSIPLDAVMAAIHARNPHAFLNGDMNRLRTGALLDLPSAADYSAPPAVASRPAAAPGPAEREPSPSIADSVSPAVPAEEKPQGRLRLSGSPAETGGSRAVRLQEEIDVVKEQLDKVNRENEQLRQQIKRIETSEYLATMQEMLQLQEQRITELKAELRTSAATTAAEGSADATSGDISAVVPPAPVIVRDAGPSYATLLLLILTGIAAGVALSQLQDWWQKRRMAADAWPERLDPLTADWAGEIDLPDSLAPAPRETQSAPDSSQPAIRSAIFPPPAPELDGSKAKVSEMAAADGEEEGQKSAGSPATDSPDSLFEELQLDESFGQDSADLSAQGSPLSDDDLVLDIAASDQLPQDETDPAAAESAPGAAERSNDDLVLDFTAFDPLPLDEMEPVAVEPAPGAAESSDDELLLDFAAIDPLPLDEIDPVAVELAPGAAESSDDELVLDFAAIDQLPLDEIDPLAAEPAPGTAESSDADVKKAVNEAVI</sequence>
<feature type="compositionally biased region" description="Basic and acidic residues" evidence="2">
    <location>
        <begin position="671"/>
        <end position="682"/>
    </location>
</feature>